<dbReference type="PANTHER" id="PTHR46060">
    <property type="entry name" value="MARINER MOS1 TRANSPOSASE-LIKE PROTEIN"/>
    <property type="match status" value="1"/>
</dbReference>
<sequence length="200" mass="23192">MSDKPRFGRPVGVNEERLLEPIEEDPRRDTRELAEELQCHLNTVAVHLRSIGKTWKYGAWIPHDLSGRQLQVRRDACMNLLTFRRTFAWLEFLVTGDEKWVLCVNHTRKRQWLGSGERGIATPKTELHTQKVMLSVWWNCRGIIHSELLPTNYTVTVDVYCRQLDCVAAAIRGKQEEGFTSYTTTLVHTSRKRPSKSCRA</sequence>
<dbReference type="STRING" id="53326.A0A016T5J8"/>
<comment type="caution">
    <text evidence="1">The sequence shown here is derived from an EMBL/GenBank/DDBJ whole genome shotgun (WGS) entry which is preliminary data.</text>
</comment>
<dbReference type="InterPro" id="IPR052709">
    <property type="entry name" value="Transposase-MT_Hybrid"/>
</dbReference>
<dbReference type="PANTHER" id="PTHR46060:SF1">
    <property type="entry name" value="MARINER MOS1 TRANSPOSASE-LIKE PROTEIN"/>
    <property type="match status" value="1"/>
</dbReference>
<dbReference type="EMBL" id="JARK01001469">
    <property type="protein sequence ID" value="EYB98248.1"/>
    <property type="molecule type" value="Genomic_DNA"/>
</dbReference>
<organism evidence="1 2">
    <name type="scientific">Ancylostoma ceylanicum</name>
    <dbReference type="NCBI Taxonomy" id="53326"/>
    <lineage>
        <taxon>Eukaryota</taxon>
        <taxon>Metazoa</taxon>
        <taxon>Ecdysozoa</taxon>
        <taxon>Nematoda</taxon>
        <taxon>Chromadorea</taxon>
        <taxon>Rhabditida</taxon>
        <taxon>Rhabditina</taxon>
        <taxon>Rhabditomorpha</taxon>
        <taxon>Strongyloidea</taxon>
        <taxon>Ancylostomatidae</taxon>
        <taxon>Ancylostomatinae</taxon>
        <taxon>Ancylostoma</taxon>
    </lineage>
</organism>
<dbReference type="GO" id="GO:0003676">
    <property type="term" value="F:nucleic acid binding"/>
    <property type="evidence" value="ECO:0007669"/>
    <property type="project" value="InterPro"/>
</dbReference>
<dbReference type="AlphaFoldDB" id="A0A016T5J8"/>
<dbReference type="OrthoDB" id="9970333at2759"/>
<dbReference type="Proteomes" id="UP000024635">
    <property type="component" value="Unassembled WGS sequence"/>
</dbReference>
<name>A0A016T5J8_9BILA</name>
<dbReference type="InterPro" id="IPR036397">
    <property type="entry name" value="RNaseH_sf"/>
</dbReference>
<gene>
    <name evidence="1" type="primary">Acey_s0133.g1797</name>
    <name evidence="1" type="ORF">Y032_0133g1797</name>
</gene>
<dbReference type="Pfam" id="PF01359">
    <property type="entry name" value="Transposase_1"/>
    <property type="match status" value="1"/>
</dbReference>
<protein>
    <submittedName>
        <fullName evidence="1">Uncharacterized protein</fullName>
    </submittedName>
</protein>
<keyword evidence="2" id="KW-1185">Reference proteome</keyword>
<evidence type="ECO:0000313" key="1">
    <source>
        <dbReference type="EMBL" id="EYB98248.1"/>
    </source>
</evidence>
<accession>A0A016T5J8</accession>
<evidence type="ECO:0000313" key="2">
    <source>
        <dbReference type="Proteomes" id="UP000024635"/>
    </source>
</evidence>
<dbReference type="InterPro" id="IPR001888">
    <property type="entry name" value="Transposase_1"/>
</dbReference>
<dbReference type="Gene3D" id="3.30.420.10">
    <property type="entry name" value="Ribonuclease H-like superfamily/Ribonuclease H"/>
    <property type="match status" value="1"/>
</dbReference>
<reference evidence="2" key="1">
    <citation type="journal article" date="2015" name="Nat. Genet.">
        <title>The genome and transcriptome of the zoonotic hookworm Ancylostoma ceylanicum identify infection-specific gene families.</title>
        <authorList>
            <person name="Schwarz E.M."/>
            <person name="Hu Y."/>
            <person name="Antoshechkin I."/>
            <person name="Miller M.M."/>
            <person name="Sternberg P.W."/>
            <person name="Aroian R.V."/>
        </authorList>
    </citation>
    <scope>NUCLEOTIDE SEQUENCE</scope>
    <source>
        <strain evidence="2">HY135</strain>
    </source>
</reference>
<proteinExistence type="predicted"/>